<dbReference type="AlphaFoldDB" id="A0A1E5UK77"/>
<sequence length="88" mass="9428">LREVEQESERGATAWGQDVVVPRFLRERLAGELERGEGEVDVQVTTPGQCHTCGDTVLVCKAKIGGGPSPCWLDYVYPRPAPAAGSSS</sequence>
<dbReference type="PANTHER" id="PTHR33994">
    <property type="entry name" value="OS04G0515000 PROTEIN"/>
    <property type="match status" value="1"/>
</dbReference>
<evidence type="ECO:0000313" key="2">
    <source>
        <dbReference type="Proteomes" id="UP000095767"/>
    </source>
</evidence>
<dbReference type="OrthoDB" id="686111at2759"/>
<accession>A0A1E5UK77</accession>
<gene>
    <name evidence="1" type="ORF">BAE44_0025686</name>
</gene>
<dbReference type="EMBL" id="LWDX02073918">
    <property type="protein sequence ID" value="OEL13296.1"/>
    <property type="molecule type" value="Genomic_DNA"/>
</dbReference>
<feature type="non-terminal residue" evidence="1">
    <location>
        <position position="1"/>
    </location>
</feature>
<reference evidence="1 2" key="1">
    <citation type="submission" date="2016-09" db="EMBL/GenBank/DDBJ databases">
        <title>The draft genome of Dichanthelium oligosanthes: A C3 panicoid grass species.</title>
        <authorList>
            <person name="Studer A.J."/>
            <person name="Schnable J.C."/>
            <person name="Brutnell T.P."/>
        </authorList>
    </citation>
    <scope>NUCLEOTIDE SEQUENCE [LARGE SCALE GENOMIC DNA]</scope>
    <source>
        <strain evidence="2">cv. Kellogg 1175</strain>
        <tissue evidence="1">Leaf</tissue>
    </source>
</reference>
<organism evidence="1 2">
    <name type="scientific">Dichanthelium oligosanthes</name>
    <dbReference type="NCBI Taxonomy" id="888268"/>
    <lineage>
        <taxon>Eukaryota</taxon>
        <taxon>Viridiplantae</taxon>
        <taxon>Streptophyta</taxon>
        <taxon>Embryophyta</taxon>
        <taxon>Tracheophyta</taxon>
        <taxon>Spermatophyta</taxon>
        <taxon>Magnoliopsida</taxon>
        <taxon>Liliopsida</taxon>
        <taxon>Poales</taxon>
        <taxon>Poaceae</taxon>
        <taxon>PACMAD clade</taxon>
        <taxon>Panicoideae</taxon>
        <taxon>Panicodae</taxon>
        <taxon>Paniceae</taxon>
        <taxon>Dichantheliinae</taxon>
        <taxon>Dichanthelium</taxon>
    </lineage>
</organism>
<dbReference type="Proteomes" id="UP000095767">
    <property type="component" value="Unassembled WGS sequence"/>
</dbReference>
<proteinExistence type="predicted"/>
<keyword evidence="2" id="KW-1185">Reference proteome</keyword>
<protein>
    <submittedName>
        <fullName evidence="1">Uncharacterized protein</fullName>
    </submittedName>
</protein>
<comment type="caution">
    <text evidence="1">The sequence shown here is derived from an EMBL/GenBank/DDBJ whole genome shotgun (WGS) entry which is preliminary data.</text>
</comment>
<evidence type="ECO:0000313" key="1">
    <source>
        <dbReference type="EMBL" id="OEL13296.1"/>
    </source>
</evidence>
<dbReference type="PANTHER" id="PTHR33994:SF19">
    <property type="entry name" value="LATE EMBRYOGENESIS ABUNDANT PROTEIN LEA-2 SUBGROUP DOMAIN-CONTAINING PROTEIN"/>
    <property type="match status" value="1"/>
</dbReference>
<name>A0A1E5UK77_9POAL</name>